<feature type="transmembrane region" description="Helical" evidence="1">
    <location>
        <begin position="6"/>
        <end position="27"/>
    </location>
</feature>
<comment type="caution">
    <text evidence="2">The sequence shown here is derived from an EMBL/GenBank/DDBJ whole genome shotgun (WGS) entry which is preliminary data.</text>
</comment>
<feature type="transmembrane region" description="Helical" evidence="1">
    <location>
        <begin position="34"/>
        <end position="54"/>
    </location>
</feature>
<feature type="transmembrane region" description="Helical" evidence="1">
    <location>
        <begin position="60"/>
        <end position="80"/>
    </location>
</feature>
<protein>
    <submittedName>
        <fullName evidence="2">Uncharacterized protein</fullName>
    </submittedName>
</protein>
<dbReference type="Proteomes" id="UP000004597">
    <property type="component" value="Unassembled WGS sequence"/>
</dbReference>
<evidence type="ECO:0000313" key="2">
    <source>
        <dbReference type="EMBL" id="EHG15483.1"/>
    </source>
</evidence>
<evidence type="ECO:0000256" key="1">
    <source>
        <dbReference type="SAM" id="Phobius"/>
    </source>
</evidence>
<proteinExistence type="predicted"/>
<dbReference type="AlphaFoldDB" id="G6AIK8"/>
<organism evidence="2 3">
    <name type="scientific">Prevotella histicola F0411</name>
    <dbReference type="NCBI Taxonomy" id="857291"/>
    <lineage>
        <taxon>Bacteria</taxon>
        <taxon>Pseudomonadati</taxon>
        <taxon>Bacteroidota</taxon>
        <taxon>Bacteroidia</taxon>
        <taxon>Bacteroidales</taxon>
        <taxon>Prevotellaceae</taxon>
        <taxon>Prevotella</taxon>
    </lineage>
</organism>
<keyword evidence="1" id="KW-0472">Membrane</keyword>
<dbReference type="HOGENOM" id="CLU_2555447_0_0_10"/>
<gene>
    <name evidence="2" type="ORF">HMPREF9138_01935</name>
</gene>
<keyword evidence="3" id="KW-1185">Reference proteome</keyword>
<accession>G6AIK8</accession>
<evidence type="ECO:0000313" key="3">
    <source>
        <dbReference type="Proteomes" id="UP000004597"/>
    </source>
</evidence>
<sequence>MKRRLLFYFIWVIISFFIFILVSFITAIAQNTPFYLYLVVYLPFITISASSFAILLKDKWWVSILEGIFTIMLPWAVLLLDY</sequence>
<keyword evidence="1" id="KW-0812">Transmembrane</keyword>
<name>G6AIK8_9BACT</name>
<reference evidence="2 3" key="1">
    <citation type="submission" date="2011-10" db="EMBL/GenBank/DDBJ databases">
        <title>The Genome Sequence of Prevotella histicola F0411.</title>
        <authorList>
            <consortium name="The Broad Institute Genome Sequencing Platform"/>
            <person name="Earl A."/>
            <person name="Ward D."/>
            <person name="Feldgarden M."/>
            <person name="Gevers D."/>
            <person name="Izard J."/>
            <person name="Ganesan A."/>
            <person name="Blanton J.M."/>
            <person name="Baranova O.V."/>
            <person name="Tanner A.C."/>
            <person name="Mathney J.M.J."/>
            <person name="Dewhirst F.E."/>
            <person name="Young S.K."/>
            <person name="Zeng Q."/>
            <person name="Gargeya S."/>
            <person name="Fitzgerald M."/>
            <person name="Haas B."/>
            <person name="Abouelleil A."/>
            <person name="Alvarado L."/>
            <person name="Arachchi H.M."/>
            <person name="Berlin A."/>
            <person name="Brown A."/>
            <person name="Chapman S.B."/>
            <person name="Chen Z."/>
            <person name="Dunbar C."/>
            <person name="Freedman E."/>
            <person name="Gearin G."/>
            <person name="Gellesch M."/>
            <person name="Goldberg J."/>
            <person name="Griggs A."/>
            <person name="Gujja S."/>
            <person name="Heiman D."/>
            <person name="Howarth C."/>
            <person name="Larson L."/>
            <person name="Lui A."/>
            <person name="MacDonald P.J.P."/>
            <person name="Montmayeur A."/>
            <person name="Murphy C."/>
            <person name="Neiman D."/>
            <person name="Pearson M."/>
            <person name="Priest M."/>
            <person name="Roberts A."/>
            <person name="Saif S."/>
            <person name="Shea T."/>
            <person name="Shenoy N."/>
            <person name="Sisk P."/>
            <person name="Stolte C."/>
            <person name="Sykes S."/>
            <person name="Wortman J."/>
            <person name="Nusbaum C."/>
            <person name="Birren B."/>
        </authorList>
    </citation>
    <scope>NUCLEOTIDE SEQUENCE [LARGE SCALE GENOMIC DNA]</scope>
    <source>
        <strain evidence="2 3">F0411</strain>
    </source>
</reference>
<keyword evidence="1" id="KW-1133">Transmembrane helix</keyword>
<dbReference type="EMBL" id="AFXP01000021">
    <property type="protein sequence ID" value="EHG15483.1"/>
    <property type="molecule type" value="Genomic_DNA"/>
</dbReference>